<dbReference type="PANTHER" id="PTHR13789">
    <property type="entry name" value="MONOOXYGENASE"/>
    <property type="match status" value="1"/>
</dbReference>
<keyword evidence="7" id="KW-0520">NAD</keyword>
<dbReference type="PANTHER" id="PTHR13789:SF309">
    <property type="entry name" value="PUTATIVE (AFU_ORTHOLOGUE AFUA_6G14510)-RELATED"/>
    <property type="match status" value="1"/>
</dbReference>
<gene>
    <name evidence="14" type="ORF">UH38_15590</name>
</gene>
<dbReference type="NCBIfam" id="NF033623">
    <property type="entry name" value="urate_HpxO"/>
    <property type="match status" value="1"/>
</dbReference>
<evidence type="ECO:0000256" key="3">
    <source>
        <dbReference type="ARBA" id="ARBA00022630"/>
    </source>
</evidence>
<evidence type="ECO:0000256" key="2">
    <source>
        <dbReference type="ARBA" id="ARBA00004705"/>
    </source>
</evidence>
<accession>A0A0D8ZUH4</accession>
<dbReference type="InterPro" id="IPR050493">
    <property type="entry name" value="FAD-dep_Monooxygenase_BioMet"/>
</dbReference>
<keyword evidence="8 14" id="KW-0503">Monooxygenase</keyword>
<dbReference type="OrthoDB" id="9766816at2"/>
<dbReference type="GO" id="GO:0006144">
    <property type="term" value="P:purine nucleobase metabolic process"/>
    <property type="evidence" value="ECO:0007669"/>
    <property type="project" value="UniProtKB-KW"/>
</dbReference>
<keyword evidence="5" id="KW-0274">FAD</keyword>
<evidence type="ECO:0000256" key="1">
    <source>
        <dbReference type="ARBA" id="ARBA00001974"/>
    </source>
</evidence>
<evidence type="ECO:0000256" key="6">
    <source>
        <dbReference type="ARBA" id="ARBA00023002"/>
    </source>
</evidence>
<dbReference type="RefSeq" id="WP_045055671.1">
    <property type="nucleotide sequence ID" value="NZ_CAWMDP010000003.1"/>
</dbReference>
<dbReference type="PATRIC" id="fig|1618023.3.peg.145"/>
<dbReference type="GO" id="GO:0019628">
    <property type="term" value="P:urate catabolic process"/>
    <property type="evidence" value="ECO:0007669"/>
    <property type="project" value="InterPro"/>
</dbReference>
<keyword evidence="4" id="KW-0659">Purine metabolism</keyword>
<evidence type="ECO:0000256" key="8">
    <source>
        <dbReference type="ARBA" id="ARBA00023033"/>
    </source>
</evidence>
<dbReference type="InterPro" id="IPR047712">
    <property type="entry name" value="HpxO"/>
</dbReference>
<feature type="domain" description="FAD-binding" evidence="13">
    <location>
        <begin position="5"/>
        <end position="343"/>
    </location>
</feature>
<dbReference type="Proteomes" id="UP000032452">
    <property type="component" value="Unassembled WGS sequence"/>
</dbReference>
<dbReference type="GO" id="GO:0004846">
    <property type="term" value="F:urate oxidase activity"/>
    <property type="evidence" value="ECO:0007669"/>
    <property type="project" value="InterPro"/>
</dbReference>
<dbReference type="PRINTS" id="PR00420">
    <property type="entry name" value="RNGMNOXGNASE"/>
</dbReference>
<evidence type="ECO:0000313" key="15">
    <source>
        <dbReference type="Proteomes" id="UP000032452"/>
    </source>
</evidence>
<keyword evidence="6" id="KW-0560">Oxidoreductase</keyword>
<comment type="caution">
    <text evidence="14">The sequence shown here is derived from an EMBL/GenBank/DDBJ whole genome shotgun (WGS) entry which is preliminary data.</text>
</comment>
<dbReference type="AlphaFoldDB" id="A0A0D8ZUH4"/>
<dbReference type="InterPro" id="IPR002938">
    <property type="entry name" value="FAD-bd"/>
</dbReference>
<comment type="cofactor">
    <cofactor evidence="1">
        <name>FAD</name>
        <dbReference type="ChEBI" id="CHEBI:57692"/>
    </cofactor>
</comment>
<evidence type="ECO:0000256" key="11">
    <source>
        <dbReference type="ARBA" id="ARBA00035262"/>
    </source>
</evidence>
<proteinExistence type="inferred from homology"/>
<comment type="pathway">
    <text evidence="2">Purine metabolism; urate degradation.</text>
</comment>
<dbReference type="EMBL" id="JYON01000017">
    <property type="protein sequence ID" value="KJH70891.1"/>
    <property type="molecule type" value="Genomic_DNA"/>
</dbReference>
<dbReference type="SUPFAM" id="SSF51905">
    <property type="entry name" value="FAD/NAD(P)-binding domain"/>
    <property type="match status" value="1"/>
</dbReference>
<dbReference type="Pfam" id="PF01494">
    <property type="entry name" value="FAD_binding_3"/>
    <property type="match status" value="1"/>
</dbReference>
<dbReference type="GO" id="GO:0102099">
    <property type="term" value="F:FAD-dependent urate hydroxylase activity"/>
    <property type="evidence" value="ECO:0007669"/>
    <property type="project" value="UniProtKB-EC"/>
</dbReference>
<evidence type="ECO:0000313" key="14">
    <source>
        <dbReference type="EMBL" id="KJH70891.1"/>
    </source>
</evidence>
<evidence type="ECO:0000256" key="12">
    <source>
        <dbReference type="ARBA" id="ARBA00047521"/>
    </source>
</evidence>
<reference evidence="14 15" key="1">
    <citation type="submission" date="2015-02" db="EMBL/GenBank/DDBJ databases">
        <title>Draft genome of a novel marine cyanobacterium (Chroococcales) isolated from South Atlantic Ocean.</title>
        <authorList>
            <person name="Rigonato J."/>
            <person name="Alvarenga D.O."/>
            <person name="Branco L.H."/>
            <person name="Varani A.M."/>
            <person name="Brandini F.P."/>
            <person name="Fiore M.F."/>
        </authorList>
    </citation>
    <scope>NUCLEOTIDE SEQUENCE [LARGE SCALE GENOMIC DNA]</scope>
    <source>
        <strain evidence="14 15">CENA595</strain>
    </source>
</reference>
<name>A0A0D8ZUH4_9CYAN</name>
<dbReference type="STRING" id="1618023.UH38_15590"/>
<evidence type="ECO:0000256" key="10">
    <source>
        <dbReference type="ARBA" id="ARBA00035128"/>
    </source>
</evidence>
<dbReference type="InterPro" id="IPR036188">
    <property type="entry name" value="FAD/NAD-bd_sf"/>
</dbReference>
<comment type="catalytic activity">
    <reaction evidence="12">
        <text>urate + NADH + O2 + H(+) = 5-hydroxyisourate + NAD(+) + H2O</text>
        <dbReference type="Rhea" id="RHEA:27329"/>
        <dbReference type="ChEBI" id="CHEBI:15377"/>
        <dbReference type="ChEBI" id="CHEBI:15378"/>
        <dbReference type="ChEBI" id="CHEBI:15379"/>
        <dbReference type="ChEBI" id="CHEBI:17775"/>
        <dbReference type="ChEBI" id="CHEBI:18072"/>
        <dbReference type="ChEBI" id="CHEBI:57540"/>
        <dbReference type="ChEBI" id="CHEBI:57945"/>
        <dbReference type="EC" id="1.14.13.113"/>
    </reaction>
</comment>
<comment type="similarity">
    <text evidence="9">Belongs to the FAD-dependent urate hydroxylase family.</text>
</comment>
<evidence type="ECO:0000256" key="4">
    <source>
        <dbReference type="ARBA" id="ARBA00022631"/>
    </source>
</evidence>
<keyword evidence="3" id="KW-0285">Flavoprotein</keyword>
<protein>
    <recommendedName>
        <fullName evidence="11">FAD-dependent urate hydroxylase</fullName>
        <ecNumber evidence="10">1.14.13.113</ecNumber>
    </recommendedName>
</protein>
<sequence length="387" mass="42541">MDNLKAVIIGAGMGGLVTGIALRQAGYEVEIYDRVNQLRPAGAGISLWSNGVKVLNRLGLGKEIARIGGPMEQVGYYNPAGEKLTNFSLQPLVDDVGQQPYPVARTDLQGMLLDVFGAENVQFNSKCIAVEQNADSVTAVFEDGRKTTGDILVAADGTHSIIRNYVLGHAVERRYVGYVNWNGLVPASIDLAPKNSWDVYVGEHKRASMMPVGGDRFYFFFDVPLPKGTVSSPETYREELSSFFKGWATPVQNLISRLDPLKTNRVEIHDIEPLQTLVRGRVALLGDAAHSTAPDLGQGGCQAMEDALVLATFLQTTNISVEDALKRYETARKDRVADVVTRARKRSYMTHGKEPEKTQQWYEELKYEDGTNIINAISKTILAGPLH</sequence>
<dbReference type="EC" id="1.14.13.113" evidence="10"/>
<evidence type="ECO:0000259" key="13">
    <source>
        <dbReference type="Pfam" id="PF01494"/>
    </source>
</evidence>
<dbReference type="Gene3D" id="3.50.50.60">
    <property type="entry name" value="FAD/NAD(P)-binding domain"/>
    <property type="match status" value="1"/>
</dbReference>
<organism evidence="14 15">
    <name type="scientific">Aliterella atlantica CENA595</name>
    <dbReference type="NCBI Taxonomy" id="1618023"/>
    <lineage>
        <taxon>Bacteria</taxon>
        <taxon>Bacillati</taxon>
        <taxon>Cyanobacteriota</taxon>
        <taxon>Cyanophyceae</taxon>
        <taxon>Chroococcidiopsidales</taxon>
        <taxon>Aliterellaceae</taxon>
        <taxon>Aliterella</taxon>
    </lineage>
</organism>
<evidence type="ECO:0000256" key="7">
    <source>
        <dbReference type="ARBA" id="ARBA00023027"/>
    </source>
</evidence>
<dbReference type="GO" id="GO:0071949">
    <property type="term" value="F:FAD binding"/>
    <property type="evidence" value="ECO:0007669"/>
    <property type="project" value="InterPro"/>
</dbReference>
<evidence type="ECO:0000256" key="9">
    <source>
        <dbReference type="ARBA" id="ARBA00035121"/>
    </source>
</evidence>
<evidence type="ECO:0000256" key="5">
    <source>
        <dbReference type="ARBA" id="ARBA00022827"/>
    </source>
</evidence>
<keyword evidence="15" id="KW-1185">Reference proteome</keyword>